<dbReference type="Proteomes" id="UP000247150">
    <property type="component" value="Unassembled WGS sequence"/>
</dbReference>
<protein>
    <recommendedName>
        <fullName evidence="1">DUF2357 domain-containing protein</fullName>
    </recommendedName>
</protein>
<dbReference type="EMBL" id="QGTW01000001">
    <property type="protein sequence ID" value="PWW32296.1"/>
    <property type="molecule type" value="Genomic_DNA"/>
</dbReference>
<name>A0A2V3A6A5_9BACI</name>
<sequence>MALHPSGSRDDVELVKIETEDFSLVIKGKPYHERYEGLKQYRAMDRHDVMQFSVHGDMVNRVLIYDIETQLLQESTQLRPIFFENGVYQVIVIPKISRDLSFYHEHPGLRQSVSRVEITNTYVLVGNLQFQNEVGLTTFEIRDGSKKLLEVTLEIFPAKLDYKKDYKKLLEEVNDEIYNLAFHFIRKTYLGAQVKLDGKPSRSEFYRLISKHFDQFIQAVNRIERQPHHLLQKTYEKVRGDQLNKLDTRSRSYLKKRPHLFTEVTNGIHKNNKTLMPTEGLRVKKELTFDTLENRYVKWMMQRVTNKLFDLLETLTNRRSRWETEPNADLLDKIIEMIKQLEGKQKNPFWKGIKKLDRSILSLVLQMAPGYRDAFQIYLTVSKGLMLQGKLYQMSVKDVATLYEYWTFLKFGQILDRKYQLVSQDIIQVNREGLFVNLQTNRSATRKYKHPYTKEEIILTYQKYESGLPTIPQKPDTMLSIAKKGKDFTYNYVFDAKYRIDYAQEGSYYQNRYKQPGPLEDDINTMHRYRDSIVAYNDGPYERTAFGAYVLFPWFNEELYQNHHFYKSIDKVNIGGLPFLPNATDLVERFVERLIEKSPEEIQQEGILPRGTLEEWNSGLDEKVLVGLVRDREEYISYKQTGCYRIPVNKLKAGWQETRYIALYVKNGVLEHNGVICYGRVKDIRPVKSGNDEYMQFEVEHWINCNPIIKPVGYGIAEYMYTTLNNLKESTELPELFMKSKEEKTLWRMLRRVSDRISIELDSVNLDMATMVEEYRIKNILIKINKEDRKVSLIGKSYQKTESLDLLQRNPSSIFKELIDMLGSVQ</sequence>
<evidence type="ECO:0000313" key="3">
    <source>
        <dbReference type="Proteomes" id="UP000247150"/>
    </source>
</evidence>
<gene>
    <name evidence="2" type="ORF">DFO73_101560</name>
</gene>
<proteinExistence type="predicted"/>
<dbReference type="InterPro" id="IPR007505">
    <property type="entry name" value="PDDEXK_7"/>
</dbReference>
<feature type="domain" description="DUF2357" evidence="1">
    <location>
        <begin position="125"/>
        <end position="378"/>
    </location>
</feature>
<accession>A0A2V3A6A5</accession>
<dbReference type="OrthoDB" id="11970at2"/>
<dbReference type="AlphaFoldDB" id="A0A2V3A6A5"/>
<evidence type="ECO:0000313" key="2">
    <source>
        <dbReference type="EMBL" id="PWW32296.1"/>
    </source>
</evidence>
<organism evidence="2 3">
    <name type="scientific">Cytobacillus oceanisediminis</name>
    <dbReference type="NCBI Taxonomy" id="665099"/>
    <lineage>
        <taxon>Bacteria</taxon>
        <taxon>Bacillati</taxon>
        <taxon>Bacillota</taxon>
        <taxon>Bacilli</taxon>
        <taxon>Bacillales</taxon>
        <taxon>Bacillaceae</taxon>
        <taxon>Cytobacillus</taxon>
    </lineage>
</organism>
<reference evidence="2 3" key="1">
    <citation type="submission" date="2018-05" db="EMBL/GenBank/DDBJ databases">
        <title>Freshwater and sediment microbial communities from various areas in North America, analyzing microbe dynamics in response to fracking.</title>
        <authorList>
            <person name="Lamendella R."/>
        </authorList>
    </citation>
    <scope>NUCLEOTIDE SEQUENCE [LARGE SCALE GENOMIC DNA]</scope>
    <source>
        <strain evidence="2 3">15_TX</strain>
    </source>
</reference>
<comment type="caution">
    <text evidence="2">The sequence shown here is derived from an EMBL/GenBank/DDBJ whole genome shotgun (WGS) entry which is preliminary data.</text>
</comment>
<dbReference type="Pfam" id="PF09823">
    <property type="entry name" value="DUF2357"/>
    <property type="match status" value="1"/>
</dbReference>
<dbReference type="RefSeq" id="WP_110063244.1">
    <property type="nucleotide sequence ID" value="NZ_QGTW01000001.1"/>
</dbReference>
<dbReference type="Pfam" id="PF04411">
    <property type="entry name" value="PDDEXK_7"/>
    <property type="match status" value="1"/>
</dbReference>
<evidence type="ECO:0000259" key="1">
    <source>
        <dbReference type="Pfam" id="PF09823"/>
    </source>
</evidence>
<dbReference type="InterPro" id="IPR018633">
    <property type="entry name" value="DUF2357"/>
</dbReference>